<protein>
    <submittedName>
        <fullName evidence="1">Uncharacterized protein</fullName>
    </submittedName>
</protein>
<accession>A0A0F7L0X3</accession>
<reference evidence="1" key="2">
    <citation type="submission" date="2015-03" db="EMBL/GenBank/DDBJ databases">
        <authorList>
            <person name="Chow C.-E.T."/>
            <person name="Winget D.M."/>
            <person name="White R.A.III."/>
            <person name="Hallam S.J."/>
            <person name="Suttle C.A."/>
        </authorList>
    </citation>
    <scope>NUCLEOTIDE SEQUENCE</scope>
    <source>
        <strain evidence="1">Anoxic3_4</strain>
    </source>
</reference>
<reference evidence="1" key="1">
    <citation type="journal article" date="2015" name="Front. Microbiol.">
        <title>Combining genomic sequencing methods to explore viral diversity and reveal potential virus-host interactions.</title>
        <authorList>
            <person name="Chow C.E."/>
            <person name="Winget D.M."/>
            <person name="White R.A.III."/>
            <person name="Hallam S.J."/>
            <person name="Suttle C.A."/>
        </authorList>
    </citation>
    <scope>NUCLEOTIDE SEQUENCE</scope>
    <source>
        <strain evidence="1">Anoxic3_4</strain>
    </source>
</reference>
<evidence type="ECO:0000313" key="1">
    <source>
        <dbReference type="EMBL" id="AKH46194.1"/>
    </source>
</evidence>
<name>A0A0F7L0X3_9VIRU</name>
<organism evidence="1">
    <name type="scientific">uncultured marine virus</name>
    <dbReference type="NCBI Taxonomy" id="186617"/>
    <lineage>
        <taxon>Viruses</taxon>
        <taxon>environmental samples</taxon>
    </lineage>
</organism>
<sequence>MRGLMLPNCSSGNVRSTSNRTFIFLFYYGIKCCVKILERCPFGWIKVIIREIVLREEKRCQR</sequence>
<proteinExistence type="predicted"/>
<dbReference type="EMBL" id="KR029579">
    <property type="protein sequence ID" value="AKH46194.1"/>
    <property type="molecule type" value="Genomic_DNA"/>
</dbReference>